<reference evidence="2 3" key="1">
    <citation type="submission" date="2019-03" db="EMBL/GenBank/DDBJ databases">
        <title>Bradyrhizobium diversity isolated from nodules of Chamaecrista fasciculata.</title>
        <authorList>
            <person name="Klepa M.S."/>
            <person name="Urquiaga M.O."/>
            <person name="Hungria M."/>
            <person name="Delamuta J.R."/>
        </authorList>
    </citation>
    <scope>NUCLEOTIDE SEQUENCE [LARGE SCALE GENOMIC DNA]</scope>
    <source>
        <strain evidence="2 3">CNPSo 3448</strain>
    </source>
</reference>
<dbReference type="Proteomes" id="UP000297966">
    <property type="component" value="Unassembled WGS sequence"/>
</dbReference>
<dbReference type="RefSeq" id="WP_135179555.1">
    <property type="nucleotide sequence ID" value="NZ_SPQT01000062.1"/>
</dbReference>
<organism evidence="2 3">
    <name type="scientific">Bradyrhizobium niftali</name>
    <dbReference type="NCBI Taxonomy" id="2560055"/>
    <lineage>
        <taxon>Bacteria</taxon>
        <taxon>Pseudomonadati</taxon>
        <taxon>Pseudomonadota</taxon>
        <taxon>Alphaproteobacteria</taxon>
        <taxon>Hyphomicrobiales</taxon>
        <taxon>Nitrobacteraceae</taxon>
        <taxon>Bradyrhizobium</taxon>
    </lineage>
</organism>
<dbReference type="Gene3D" id="3.90.79.10">
    <property type="entry name" value="Nucleoside Triphosphate Pyrophosphohydrolase"/>
    <property type="match status" value="1"/>
</dbReference>
<comment type="caution">
    <text evidence="2">The sequence shown here is derived from an EMBL/GenBank/DDBJ whole genome shotgun (WGS) entry which is preliminary data.</text>
</comment>
<evidence type="ECO:0000313" key="2">
    <source>
        <dbReference type="EMBL" id="TFV36597.1"/>
    </source>
</evidence>
<accession>A0A4Y9L1L1</accession>
<protein>
    <submittedName>
        <fullName evidence="2">NUDIX domain-containing protein</fullName>
    </submittedName>
</protein>
<evidence type="ECO:0000313" key="3">
    <source>
        <dbReference type="Proteomes" id="UP000297966"/>
    </source>
</evidence>
<dbReference type="Pfam" id="PF00293">
    <property type="entry name" value="NUDIX"/>
    <property type="match status" value="1"/>
</dbReference>
<dbReference type="OrthoDB" id="289720at2"/>
<dbReference type="AlphaFoldDB" id="A0A4Y9L1L1"/>
<dbReference type="InterPro" id="IPR015797">
    <property type="entry name" value="NUDIX_hydrolase-like_dom_sf"/>
</dbReference>
<dbReference type="PROSITE" id="PS51462">
    <property type="entry name" value="NUDIX"/>
    <property type="match status" value="1"/>
</dbReference>
<feature type="domain" description="Nudix hydrolase" evidence="1">
    <location>
        <begin position="2"/>
        <end position="134"/>
    </location>
</feature>
<dbReference type="InterPro" id="IPR000086">
    <property type="entry name" value="NUDIX_hydrolase_dom"/>
</dbReference>
<sequence length="149" mass="16451">MPDRHIALAVVLDTTGRYLFQRRDNIQGIVYPGRLSLFGGHREAGETYLACIARELQEEISYPVAPERFEFLTTLDECGEVVDGDIVRGHVFLVNGIPSDKIVVTEGSLTIVDPDALMRSLPHFARDLTPASGFGLRAFLERSGCTEAD</sequence>
<proteinExistence type="predicted"/>
<gene>
    <name evidence="2" type="ORF">E4K65_45015</name>
</gene>
<dbReference type="EMBL" id="SPQT01000062">
    <property type="protein sequence ID" value="TFV36597.1"/>
    <property type="molecule type" value="Genomic_DNA"/>
</dbReference>
<dbReference type="GO" id="GO:0003824">
    <property type="term" value="F:catalytic activity"/>
    <property type="evidence" value="ECO:0007669"/>
    <property type="project" value="UniProtKB-ARBA"/>
</dbReference>
<keyword evidence="3" id="KW-1185">Reference proteome</keyword>
<name>A0A4Y9L1L1_9BRAD</name>
<dbReference type="SUPFAM" id="SSF55811">
    <property type="entry name" value="Nudix"/>
    <property type="match status" value="1"/>
</dbReference>
<evidence type="ECO:0000259" key="1">
    <source>
        <dbReference type="PROSITE" id="PS51462"/>
    </source>
</evidence>